<dbReference type="InterPro" id="IPR010093">
    <property type="entry name" value="SinI_DNA-bd"/>
</dbReference>
<organism evidence="2">
    <name type="scientific">marine metagenome</name>
    <dbReference type="NCBI Taxonomy" id="408172"/>
    <lineage>
        <taxon>unclassified sequences</taxon>
        <taxon>metagenomes</taxon>
        <taxon>ecological metagenomes</taxon>
    </lineage>
</organism>
<dbReference type="InterPro" id="IPR009061">
    <property type="entry name" value="DNA-bd_dom_put_sf"/>
</dbReference>
<dbReference type="Gene3D" id="1.10.10.10">
    <property type="entry name" value="Winged helix-like DNA-binding domain superfamily/Winged helix DNA-binding domain"/>
    <property type="match status" value="1"/>
</dbReference>
<feature type="domain" description="Helix-turn-helix" evidence="1">
    <location>
        <begin position="58"/>
        <end position="105"/>
    </location>
</feature>
<dbReference type="Pfam" id="PF12728">
    <property type="entry name" value="HTH_17"/>
    <property type="match status" value="1"/>
</dbReference>
<dbReference type="NCBIfam" id="TIGR01764">
    <property type="entry name" value="excise"/>
    <property type="match status" value="1"/>
</dbReference>
<dbReference type="EMBL" id="UINC01061124">
    <property type="protein sequence ID" value="SVB86359.1"/>
    <property type="molecule type" value="Genomic_DNA"/>
</dbReference>
<reference evidence="2" key="1">
    <citation type="submission" date="2018-05" db="EMBL/GenBank/DDBJ databases">
        <authorList>
            <person name="Lanie J.A."/>
            <person name="Ng W.-L."/>
            <person name="Kazmierczak K.M."/>
            <person name="Andrzejewski T.M."/>
            <person name="Davidsen T.M."/>
            <person name="Wayne K.J."/>
            <person name="Tettelin H."/>
            <person name="Glass J.I."/>
            <person name="Rusch D."/>
            <person name="Podicherti R."/>
            <person name="Tsui H.-C.T."/>
            <person name="Winkler M.E."/>
        </authorList>
    </citation>
    <scope>NUCLEOTIDE SEQUENCE</scope>
</reference>
<accession>A0A382HGN9</accession>
<dbReference type="SUPFAM" id="SSF46955">
    <property type="entry name" value="Putative DNA-binding domain"/>
    <property type="match status" value="1"/>
</dbReference>
<name>A0A382HGN9_9ZZZZ</name>
<gene>
    <name evidence="2" type="ORF">METZ01_LOCUS239213</name>
</gene>
<dbReference type="InterPro" id="IPR036388">
    <property type="entry name" value="WH-like_DNA-bd_sf"/>
</dbReference>
<evidence type="ECO:0000313" key="2">
    <source>
        <dbReference type="EMBL" id="SVB86359.1"/>
    </source>
</evidence>
<protein>
    <recommendedName>
        <fullName evidence="1">Helix-turn-helix domain-containing protein</fullName>
    </recommendedName>
</protein>
<feature type="non-terminal residue" evidence="2">
    <location>
        <position position="1"/>
    </location>
</feature>
<proteinExistence type="predicted"/>
<sequence length="163" mass="18334">VGLPLKRSAASLLQHADQSDTLPTPYSEHLLIDIPMGGEQKRAPQEKSDDQKQLLWTKEQVATQLNVSTRTISRLIEKGQLPVVRIGRSIRIEIQAVYHFLNQQRKYNGECVESAVWNPTGERACRIGTRKDVKMAVSTQVRTTRSASPQMEKDFNALLGLEP</sequence>
<dbReference type="AlphaFoldDB" id="A0A382HGN9"/>
<dbReference type="InterPro" id="IPR041657">
    <property type="entry name" value="HTH_17"/>
</dbReference>
<evidence type="ECO:0000259" key="1">
    <source>
        <dbReference type="Pfam" id="PF12728"/>
    </source>
</evidence>
<dbReference type="GO" id="GO:0003677">
    <property type="term" value="F:DNA binding"/>
    <property type="evidence" value="ECO:0007669"/>
    <property type="project" value="InterPro"/>
</dbReference>